<keyword evidence="7 9" id="KW-0508">mRNA splicing</keyword>
<evidence type="ECO:0000256" key="2">
    <source>
        <dbReference type="ARBA" id="ARBA00004123"/>
    </source>
</evidence>
<evidence type="ECO:0000256" key="5">
    <source>
        <dbReference type="ARBA" id="ARBA00022664"/>
    </source>
</evidence>
<evidence type="ECO:0000256" key="8">
    <source>
        <dbReference type="ARBA" id="ARBA00023242"/>
    </source>
</evidence>
<feature type="region of interest" description="Disordered" evidence="10">
    <location>
        <begin position="1"/>
        <end position="80"/>
    </location>
</feature>
<comment type="similarity">
    <text evidence="3 9">Belongs to the SYF2 family.</text>
</comment>
<gene>
    <name evidence="11" type="ORF">EX30DRAFT_338804</name>
</gene>
<comment type="subunit">
    <text evidence="9">May be part of a spliceosome complex.</text>
</comment>
<evidence type="ECO:0000256" key="1">
    <source>
        <dbReference type="ARBA" id="ARBA00003777"/>
    </source>
</evidence>
<keyword evidence="8 9" id="KW-0539">Nucleus</keyword>
<evidence type="ECO:0000256" key="4">
    <source>
        <dbReference type="ARBA" id="ARBA00014745"/>
    </source>
</evidence>
<dbReference type="EMBL" id="ML220113">
    <property type="protein sequence ID" value="TGZ84266.1"/>
    <property type="molecule type" value="Genomic_DNA"/>
</dbReference>
<dbReference type="GO" id="GO:0000398">
    <property type="term" value="P:mRNA splicing, via spliceosome"/>
    <property type="evidence" value="ECO:0007669"/>
    <property type="project" value="UniProtKB-UniRule"/>
</dbReference>
<organism evidence="11 12">
    <name type="scientific">Ascodesmis nigricans</name>
    <dbReference type="NCBI Taxonomy" id="341454"/>
    <lineage>
        <taxon>Eukaryota</taxon>
        <taxon>Fungi</taxon>
        <taxon>Dikarya</taxon>
        <taxon>Ascomycota</taxon>
        <taxon>Pezizomycotina</taxon>
        <taxon>Pezizomycetes</taxon>
        <taxon>Pezizales</taxon>
        <taxon>Ascodesmidaceae</taxon>
        <taxon>Ascodesmis</taxon>
    </lineage>
</organism>
<evidence type="ECO:0000256" key="3">
    <source>
        <dbReference type="ARBA" id="ARBA00010028"/>
    </source>
</evidence>
<evidence type="ECO:0000256" key="10">
    <source>
        <dbReference type="SAM" id="MobiDB-lite"/>
    </source>
</evidence>
<evidence type="ECO:0000256" key="9">
    <source>
        <dbReference type="RuleBase" id="RU367148"/>
    </source>
</evidence>
<dbReference type="GO" id="GO:0000974">
    <property type="term" value="C:Prp19 complex"/>
    <property type="evidence" value="ECO:0007669"/>
    <property type="project" value="TreeGrafter"/>
</dbReference>
<evidence type="ECO:0000256" key="6">
    <source>
        <dbReference type="ARBA" id="ARBA00022728"/>
    </source>
</evidence>
<dbReference type="PANTHER" id="PTHR13264">
    <property type="entry name" value="GCIP-INTERACTING PROTEIN P29"/>
    <property type="match status" value="1"/>
</dbReference>
<evidence type="ECO:0000313" key="12">
    <source>
        <dbReference type="Proteomes" id="UP000298138"/>
    </source>
</evidence>
<comment type="subcellular location">
    <subcellularLocation>
        <location evidence="2 9">Nucleus</location>
    </subcellularLocation>
</comment>
<dbReference type="AlphaFoldDB" id="A0A4S2N564"/>
<dbReference type="STRING" id="341454.A0A4S2N564"/>
<dbReference type="PANTHER" id="PTHR13264:SF5">
    <property type="entry name" value="PRE-MRNA-SPLICING FACTOR SYF2"/>
    <property type="match status" value="1"/>
</dbReference>
<name>A0A4S2N564_9PEZI</name>
<keyword evidence="5 9" id="KW-0507">mRNA processing</keyword>
<dbReference type="OrthoDB" id="199717at2759"/>
<accession>A0A4S2N564</accession>
<dbReference type="Proteomes" id="UP000298138">
    <property type="component" value="Unassembled WGS sequence"/>
</dbReference>
<feature type="compositionally biased region" description="Polar residues" evidence="10">
    <location>
        <begin position="1"/>
        <end position="12"/>
    </location>
</feature>
<evidence type="ECO:0000313" key="11">
    <source>
        <dbReference type="EMBL" id="TGZ84266.1"/>
    </source>
</evidence>
<sequence>MSTVESPSNPTASELTSPEPNPSPPSEAAPTTTTAADRLAKWKALKARAAKSSTQNLAAVRAERQRQQQDPGLSSKLQRKRAEAEFKLAKAEAFESGEDFERKRAWDWTIEESERWDRRMEKKKRHVEDVAFQDFQQSARKMYKKSMRELKPDVDGYMKEKAKLLKDGQVVETEDGELIVVDRDGGFYADKDSLGFVENKPTKEAVDRLVKDLQKAEDKRMARRKETDDGDVSFINDKNKKFNAKLERAYGKYTKDIKDNFERGTAL</sequence>
<evidence type="ECO:0000256" key="7">
    <source>
        <dbReference type="ARBA" id="ARBA00023187"/>
    </source>
</evidence>
<proteinExistence type="inferred from homology"/>
<keyword evidence="6 9" id="KW-0747">Spliceosome</keyword>
<comment type="function">
    <text evidence="1 9">Involved in pre-mRNA splicing.</text>
</comment>
<dbReference type="GO" id="GO:0071014">
    <property type="term" value="C:post-mRNA release spliceosomal complex"/>
    <property type="evidence" value="ECO:0007669"/>
    <property type="project" value="TreeGrafter"/>
</dbReference>
<dbReference type="FunCoup" id="A0A4S2N564">
    <property type="interactions" value="123"/>
</dbReference>
<dbReference type="InParanoid" id="A0A4S2N564"/>
<dbReference type="InterPro" id="IPR013260">
    <property type="entry name" value="mRNA_splic_SYF2"/>
</dbReference>
<keyword evidence="12" id="KW-1185">Reference proteome</keyword>
<dbReference type="GO" id="GO:0071013">
    <property type="term" value="C:catalytic step 2 spliceosome"/>
    <property type="evidence" value="ECO:0007669"/>
    <property type="project" value="TreeGrafter"/>
</dbReference>
<feature type="compositionally biased region" description="Low complexity" evidence="10">
    <location>
        <begin position="28"/>
        <end position="37"/>
    </location>
</feature>
<reference evidence="11 12" key="1">
    <citation type="submission" date="2019-04" db="EMBL/GenBank/DDBJ databases">
        <title>Comparative genomics and transcriptomics to analyze fruiting body development in filamentous ascomycetes.</title>
        <authorList>
            <consortium name="DOE Joint Genome Institute"/>
            <person name="Lutkenhaus R."/>
            <person name="Traeger S."/>
            <person name="Breuer J."/>
            <person name="Kuo A."/>
            <person name="Lipzen A."/>
            <person name="Pangilinan J."/>
            <person name="Dilworth D."/>
            <person name="Sandor L."/>
            <person name="Poggeler S."/>
            <person name="Barry K."/>
            <person name="Grigoriev I.V."/>
            <person name="Nowrousian M."/>
        </authorList>
    </citation>
    <scope>NUCLEOTIDE SEQUENCE [LARGE SCALE GENOMIC DNA]</scope>
    <source>
        <strain evidence="11 12">CBS 389.68</strain>
    </source>
</reference>
<protein>
    <recommendedName>
        <fullName evidence="4 9">Pre-mRNA-splicing factor SYF2</fullName>
    </recommendedName>
</protein>
<dbReference type="Pfam" id="PF08231">
    <property type="entry name" value="SYF2"/>
    <property type="match status" value="1"/>
</dbReference>